<gene>
    <name evidence="2" type="ORF">PDM28_11365</name>
</gene>
<keyword evidence="3" id="KW-1185">Reference proteome</keyword>
<evidence type="ECO:0000313" key="2">
    <source>
        <dbReference type="EMBL" id="WNH47299.1"/>
    </source>
</evidence>
<dbReference type="Proteomes" id="UP001305421">
    <property type="component" value="Chromosome"/>
</dbReference>
<proteinExistence type="predicted"/>
<dbReference type="EMBL" id="CP115543">
    <property type="protein sequence ID" value="WNH47299.1"/>
    <property type="molecule type" value="Genomic_DNA"/>
</dbReference>
<sequence length="141" mass="15973">MKLYLMFLPLSLIIFFMAENVTDTDQIEVQSGPSPKFLEQMKRELPRLRLRTKQAFEENLIVSGYAEKHPENSLCVSASLDSKRLAREAAADYFLASAYFEGAADRLAKLRQGFANSQRSIEASRMCIEANSSDNYYTTGK</sequence>
<dbReference type="RefSeq" id="WP_311182078.1">
    <property type="nucleotide sequence ID" value="NZ_CP115543.1"/>
</dbReference>
<evidence type="ECO:0000313" key="3">
    <source>
        <dbReference type="Proteomes" id="UP001305421"/>
    </source>
</evidence>
<feature type="chain" id="PRO_5046448721" evidence="1">
    <location>
        <begin position="19"/>
        <end position="141"/>
    </location>
</feature>
<evidence type="ECO:0000256" key="1">
    <source>
        <dbReference type="SAM" id="SignalP"/>
    </source>
</evidence>
<organism evidence="2 3">
    <name type="scientific">Stenotrophomonas aracearum</name>
    <dbReference type="NCBI Taxonomy" id="3003272"/>
    <lineage>
        <taxon>Bacteria</taxon>
        <taxon>Pseudomonadati</taxon>
        <taxon>Pseudomonadota</taxon>
        <taxon>Gammaproteobacteria</taxon>
        <taxon>Lysobacterales</taxon>
        <taxon>Lysobacteraceae</taxon>
        <taxon>Stenotrophomonas</taxon>
    </lineage>
</organism>
<accession>A0ABY9Y8V4</accession>
<feature type="signal peptide" evidence="1">
    <location>
        <begin position="1"/>
        <end position="18"/>
    </location>
</feature>
<keyword evidence="1" id="KW-0732">Signal</keyword>
<name>A0ABY9Y8V4_9GAMM</name>
<reference evidence="2 3" key="1">
    <citation type="submission" date="2022-12" db="EMBL/GenBank/DDBJ databases">
        <title>Two new species, Stenotrophomonas aracearum and Stenotrophomonas oahuensis, isolated from Anthurium (Araceae family) in Hawaii.</title>
        <authorList>
            <person name="Chunag S.C."/>
            <person name="Dobhal S."/>
            <person name="Alvarez A."/>
            <person name="Arif M."/>
        </authorList>
    </citation>
    <scope>NUCLEOTIDE SEQUENCE [LARGE SCALE GENOMIC DNA]</scope>
    <source>
        <strain evidence="2 3">A5588</strain>
    </source>
</reference>
<protein>
    <submittedName>
        <fullName evidence="2">Uncharacterized protein</fullName>
    </submittedName>
</protein>